<dbReference type="SUPFAM" id="SSF54928">
    <property type="entry name" value="RNA-binding domain, RBD"/>
    <property type="match status" value="1"/>
</dbReference>
<proteinExistence type="inferred from homology"/>
<protein>
    <recommendedName>
        <fullName evidence="4">RRM domain-containing protein</fullName>
    </recommendedName>
</protein>
<dbReference type="InterPro" id="IPR032292">
    <property type="entry name" value="CEBP1_N"/>
</dbReference>
<evidence type="ECO:0000256" key="1">
    <source>
        <dbReference type="ARBA" id="ARBA00010347"/>
    </source>
</evidence>
<dbReference type="Pfam" id="PF16367">
    <property type="entry name" value="RRM_7"/>
    <property type="match status" value="1"/>
</dbReference>
<name>A0ABR1AFR2_POLSC</name>
<comment type="similarity">
    <text evidence="1">Belongs to the RRM CPEB family.</text>
</comment>
<dbReference type="Gene3D" id="3.30.70.330">
    <property type="match status" value="2"/>
</dbReference>
<dbReference type="InterPro" id="IPR000504">
    <property type="entry name" value="RRM_dom"/>
</dbReference>
<dbReference type="InterPro" id="IPR035979">
    <property type="entry name" value="RBD_domain_sf"/>
</dbReference>
<organism evidence="5 6">
    <name type="scientific">Polyplax serrata</name>
    <name type="common">Common mouse louse</name>
    <dbReference type="NCBI Taxonomy" id="468196"/>
    <lineage>
        <taxon>Eukaryota</taxon>
        <taxon>Metazoa</taxon>
        <taxon>Ecdysozoa</taxon>
        <taxon>Arthropoda</taxon>
        <taxon>Hexapoda</taxon>
        <taxon>Insecta</taxon>
        <taxon>Pterygota</taxon>
        <taxon>Neoptera</taxon>
        <taxon>Paraneoptera</taxon>
        <taxon>Psocodea</taxon>
        <taxon>Troctomorpha</taxon>
        <taxon>Phthiraptera</taxon>
        <taxon>Anoplura</taxon>
        <taxon>Polyplacidae</taxon>
        <taxon>Polyplax</taxon>
    </lineage>
</organism>
<evidence type="ECO:0000259" key="4">
    <source>
        <dbReference type="PROSITE" id="PS50102"/>
    </source>
</evidence>
<dbReference type="SMART" id="SM00360">
    <property type="entry name" value="RRM"/>
    <property type="match status" value="1"/>
</dbReference>
<dbReference type="InterPro" id="IPR034819">
    <property type="entry name" value="CPEB"/>
</dbReference>
<dbReference type="InterPro" id="IPR034977">
    <property type="entry name" value="CPEB1_RRM1"/>
</dbReference>
<dbReference type="PROSITE" id="PS50102">
    <property type="entry name" value="RRM"/>
    <property type="match status" value="1"/>
</dbReference>
<dbReference type="EMBL" id="JAWJWF010000050">
    <property type="protein sequence ID" value="KAK6618336.1"/>
    <property type="molecule type" value="Genomic_DNA"/>
</dbReference>
<feature type="domain" description="RRM" evidence="4">
    <location>
        <begin position="190"/>
        <end position="277"/>
    </location>
</feature>
<dbReference type="InterPro" id="IPR012677">
    <property type="entry name" value="Nucleotide-bd_a/b_plait_sf"/>
</dbReference>
<dbReference type="CDD" id="cd12725">
    <property type="entry name" value="RRM2_CPEB1"/>
    <property type="match status" value="1"/>
</dbReference>
<evidence type="ECO:0000313" key="5">
    <source>
        <dbReference type="EMBL" id="KAK6618336.1"/>
    </source>
</evidence>
<sequence length="405" mass="45532">MENGLYPQEFENAQGMLNRNAPTSPQPNSDLYQRLNSLLDSERDQNSPQDCDSVTSISDLWVSNYSRGSTTDSTFLQSPVGFGRRKLRTSTPYSSHYKMQQSAIKYLQQQQNLRSSLLSLFKHQSLQEPPSLDKSFSNLLVGSTSAVSDGGGSLERAARFHRNAAAVCDAMYTWSGILPIRNEKNAVYSCKVFLGGVPWDLSESTLEQVFRIFGPIRVEWPGKEQQATQPKGYVYIIFESEKQVKALLSSCCKDYANGGSWFYKISSRRMKSKEVQVIPWVISDCNYAKSACQKLDPQKTVFVGALHGMITAEGLAKIMNDLFDGVLYAGIDTDKFKYPIGSARVTFSNTRSYMKAVAAAFIEIKTAKFCKKSFVELYCFQISTIKISFSDSSRPLFRRLSLFFL</sequence>
<dbReference type="CDD" id="cd12723">
    <property type="entry name" value="RRM1_CPEB1"/>
    <property type="match status" value="1"/>
</dbReference>
<keyword evidence="6" id="KW-1185">Reference proteome</keyword>
<comment type="caution">
    <text evidence="5">The sequence shown here is derived from an EMBL/GenBank/DDBJ whole genome shotgun (WGS) entry which is preliminary data.</text>
</comment>
<dbReference type="Pfam" id="PF16368">
    <property type="entry name" value="CEBP1_N"/>
    <property type="match status" value="1"/>
</dbReference>
<dbReference type="PANTHER" id="PTHR12566">
    <property type="entry name" value="CYTOPLASMIC POLYADENYLATION ELEMENT BINDING PROTEIN CPEB"/>
    <property type="match status" value="1"/>
</dbReference>
<evidence type="ECO:0000256" key="2">
    <source>
        <dbReference type="ARBA" id="ARBA00022884"/>
    </source>
</evidence>
<dbReference type="Proteomes" id="UP001359485">
    <property type="component" value="Unassembled WGS sequence"/>
</dbReference>
<dbReference type="PANTHER" id="PTHR12566:SF9">
    <property type="entry name" value="CYTOPLASMIC POLYADENYLATION ELEMENT-BINDING PROTEIN 1"/>
    <property type="match status" value="1"/>
</dbReference>
<evidence type="ECO:0000256" key="3">
    <source>
        <dbReference type="PROSITE-ProRule" id="PRU00176"/>
    </source>
</evidence>
<gene>
    <name evidence="5" type="ORF">RUM44_002788</name>
</gene>
<accession>A0ABR1AFR2</accession>
<reference evidence="5 6" key="1">
    <citation type="submission" date="2023-09" db="EMBL/GenBank/DDBJ databases">
        <title>Genomes of two closely related lineages of the louse Polyplax serrata with different host specificities.</title>
        <authorList>
            <person name="Martinu J."/>
            <person name="Tarabai H."/>
            <person name="Stefka J."/>
            <person name="Hypsa V."/>
        </authorList>
    </citation>
    <scope>NUCLEOTIDE SEQUENCE [LARGE SCALE GENOMIC DNA]</scope>
    <source>
        <strain evidence="5">98ZLc_SE</strain>
    </source>
</reference>
<keyword evidence="2 3" id="KW-0694">RNA-binding</keyword>
<evidence type="ECO:0000313" key="6">
    <source>
        <dbReference type="Proteomes" id="UP001359485"/>
    </source>
</evidence>